<keyword evidence="3" id="KW-1185">Reference proteome</keyword>
<protein>
    <recommendedName>
        <fullName evidence="4">DUF599 domain-containing protein</fullName>
    </recommendedName>
</protein>
<dbReference type="PANTHER" id="PTHR31168">
    <property type="entry name" value="OS02G0292800 PROTEIN"/>
    <property type="match status" value="1"/>
</dbReference>
<organism evidence="2 3">
    <name type="scientific">Roseovarius nubinhibens (strain ATCC BAA-591 / DSM 15170 / ISM)</name>
    <dbReference type="NCBI Taxonomy" id="89187"/>
    <lineage>
        <taxon>Bacteria</taxon>
        <taxon>Pseudomonadati</taxon>
        <taxon>Pseudomonadota</taxon>
        <taxon>Alphaproteobacteria</taxon>
        <taxon>Rhodobacterales</taxon>
        <taxon>Roseobacteraceae</taxon>
        <taxon>Roseovarius</taxon>
    </lineage>
</organism>
<sequence>MDLMDRLSLFSTLDQVAVALLLLGWQGMGFWIENSGGRHPSVSWLMADYRRAWMQTMLDRDPRIFDSQILAMLRQGTTFFASATMIAMGGCMALLGNTDKLITLADDLTFDRTPEIVWEIKIILLLGFLASAFFKFVWSNRLFAYCAVVMGTVPNDRDAPGGARRAAQAGELNITAARSFNRGLRAIYFALAAAAWLIGAEALIVGSVIVTVIVGRREFASQSRRILLSNMPELSEDARRTGT</sequence>
<evidence type="ECO:0008006" key="4">
    <source>
        <dbReference type="Google" id="ProtNLM"/>
    </source>
</evidence>
<evidence type="ECO:0000256" key="1">
    <source>
        <dbReference type="SAM" id="Phobius"/>
    </source>
</evidence>
<evidence type="ECO:0000313" key="3">
    <source>
        <dbReference type="Proteomes" id="UP000005954"/>
    </source>
</evidence>
<dbReference type="Pfam" id="PF04654">
    <property type="entry name" value="DUF599"/>
    <property type="match status" value="1"/>
</dbReference>
<evidence type="ECO:0000313" key="2">
    <source>
        <dbReference type="EMBL" id="EAP78430.1"/>
    </source>
</evidence>
<accession>A3SM49</accession>
<proteinExistence type="predicted"/>
<dbReference type="RefSeq" id="WP_009813829.1">
    <property type="nucleotide sequence ID" value="NZ_CH724156.1"/>
</dbReference>
<feature type="transmembrane region" description="Helical" evidence="1">
    <location>
        <begin position="12"/>
        <end position="32"/>
    </location>
</feature>
<dbReference type="EMBL" id="AALY01000001">
    <property type="protein sequence ID" value="EAP78430.1"/>
    <property type="molecule type" value="Genomic_DNA"/>
</dbReference>
<comment type="caution">
    <text evidence="2">The sequence shown here is derived from an EMBL/GenBank/DDBJ whole genome shotgun (WGS) entry which is preliminary data.</text>
</comment>
<feature type="transmembrane region" description="Helical" evidence="1">
    <location>
        <begin position="187"/>
        <end position="215"/>
    </location>
</feature>
<feature type="transmembrane region" description="Helical" evidence="1">
    <location>
        <begin position="116"/>
        <end position="138"/>
    </location>
</feature>
<keyword evidence="1" id="KW-0812">Transmembrane</keyword>
<name>A3SM49_ROSNI</name>
<dbReference type="AlphaFoldDB" id="A3SM49"/>
<dbReference type="PANTHER" id="PTHR31168:SF21">
    <property type="entry name" value="EMB|CAB89385.1"/>
    <property type="match status" value="1"/>
</dbReference>
<dbReference type="InterPro" id="IPR006747">
    <property type="entry name" value="DUF599"/>
</dbReference>
<dbReference type="eggNOG" id="COG3821">
    <property type="taxonomic scope" value="Bacteria"/>
</dbReference>
<keyword evidence="1" id="KW-0472">Membrane</keyword>
<feature type="transmembrane region" description="Helical" evidence="1">
    <location>
        <begin position="77"/>
        <end position="95"/>
    </location>
</feature>
<dbReference type="OrthoDB" id="9806874at2"/>
<keyword evidence="1" id="KW-1133">Transmembrane helix</keyword>
<reference evidence="2 3" key="1">
    <citation type="submission" date="2005-12" db="EMBL/GenBank/DDBJ databases">
        <authorList>
            <person name="Moran M.A."/>
            <person name="Ferriera S."/>
            <person name="Johnson J."/>
            <person name="Kravitz S."/>
            <person name="Halpern A."/>
            <person name="Remington K."/>
            <person name="Beeson K."/>
            <person name="Tran B."/>
            <person name="Rogers Y.-H."/>
            <person name="Friedman R."/>
            <person name="Venter J.C."/>
        </authorList>
    </citation>
    <scope>NUCLEOTIDE SEQUENCE [LARGE SCALE GENOMIC DNA]</scope>
    <source>
        <strain evidence="3">ATCC BAA-591 / DSM 15170 / ISM</strain>
    </source>
</reference>
<dbReference type="STRING" id="89187.ISM_09035"/>
<dbReference type="Proteomes" id="UP000005954">
    <property type="component" value="Unassembled WGS sequence"/>
</dbReference>
<dbReference type="HOGENOM" id="CLU_096744_0_0_5"/>
<gene>
    <name evidence="2" type="ORF">ISM_09035</name>
</gene>